<accession>A0A8J5IPC8</accession>
<keyword evidence="2" id="KW-1185">Reference proteome</keyword>
<dbReference type="AlphaFoldDB" id="A0A8J5IPC8"/>
<dbReference type="Proteomes" id="UP000709295">
    <property type="component" value="Unassembled WGS sequence"/>
</dbReference>
<dbReference type="EMBL" id="JAENGY010000768">
    <property type="protein sequence ID" value="KAG6956917.1"/>
    <property type="molecule type" value="Genomic_DNA"/>
</dbReference>
<protein>
    <submittedName>
        <fullName evidence="1">Uncharacterized protein</fullName>
    </submittedName>
</protein>
<reference evidence="1" key="1">
    <citation type="submission" date="2021-01" db="EMBL/GenBank/DDBJ databases">
        <title>Phytophthora aleatoria, a newly-described species from Pinus radiata is distinct from Phytophthora cactorum isolates based on comparative genomics.</title>
        <authorList>
            <person name="Mcdougal R."/>
            <person name="Panda P."/>
            <person name="Williams N."/>
            <person name="Studholme D.J."/>
        </authorList>
    </citation>
    <scope>NUCLEOTIDE SEQUENCE</scope>
    <source>
        <strain evidence="1">NZFS 4037</strain>
    </source>
</reference>
<gene>
    <name evidence="1" type="ORF">JG688_00011211</name>
</gene>
<proteinExistence type="predicted"/>
<sequence length="115" mass="13070">MVLEAAIERICNDAKGRTEDGKITTFTTHLVDMDNDDQRITWLKGQGTVANTTDKIVGVVWVSENHWCALCISLTKWTYTVMDPRNDEATIVKVDTLFRKVFHPLLDDKKMAARS</sequence>
<comment type="caution">
    <text evidence="1">The sequence shown here is derived from an EMBL/GenBank/DDBJ whole genome shotgun (WGS) entry which is preliminary data.</text>
</comment>
<evidence type="ECO:0000313" key="2">
    <source>
        <dbReference type="Proteomes" id="UP000709295"/>
    </source>
</evidence>
<organism evidence="1 2">
    <name type="scientific">Phytophthora aleatoria</name>
    <dbReference type="NCBI Taxonomy" id="2496075"/>
    <lineage>
        <taxon>Eukaryota</taxon>
        <taxon>Sar</taxon>
        <taxon>Stramenopiles</taxon>
        <taxon>Oomycota</taxon>
        <taxon>Peronosporomycetes</taxon>
        <taxon>Peronosporales</taxon>
        <taxon>Peronosporaceae</taxon>
        <taxon>Phytophthora</taxon>
    </lineage>
</organism>
<name>A0A8J5IPC8_9STRA</name>
<evidence type="ECO:0000313" key="1">
    <source>
        <dbReference type="EMBL" id="KAG6956917.1"/>
    </source>
</evidence>